<accession>A0ABS7LAL1</accession>
<dbReference type="InterPro" id="IPR002528">
    <property type="entry name" value="MATE_fam"/>
</dbReference>
<proteinExistence type="predicted"/>
<keyword evidence="5 7" id="KW-1133">Transmembrane helix</keyword>
<feature type="transmembrane region" description="Helical" evidence="7">
    <location>
        <begin position="194"/>
        <end position="215"/>
    </location>
</feature>
<evidence type="ECO:0000256" key="1">
    <source>
        <dbReference type="ARBA" id="ARBA00004651"/>
    </source>
</evidence>
<feature type="transmembrane region" description="Helical" evidence="7">
    <location>
        <begin position="98"/>
        <end position="119"/>
    </location>
</feature>
<dbReference type="EMBL" id="VIRV01000033">
    <property type="protein sequence ID" value="MBY0759899.1"/>
    <property type="molecule type" value="Genomic_DNA"/>
</dbReference>
<reference evidence="8 9" key="1">
    <citation type="journal article" date="2020" name="New Microbes New Infect">
        <title>Sellimonas caecigallum sp. nov., description and genome sequence of a new member of the Sellimonas genus isolated from the cecum of feral chicken.</title>
        <authorList>
            <person name="Wongkuna S."/>
            <person name="Ghimire S."/>
            <person name="Antony L."/>
            <person name="Chankhamhaengdecha S."/>
            <person name="Janvilisri T."/>
            <person name="Scaria J."/>
        </authorList>
    </citation>
    <scope>NUCLEOTIDE SEQUENCE [LARGE SCALE GENOMIC DNA]</scope>
    <source>
        <strain evidence="8 9">SW451</strain>
    </source>
</reference>
<keyword evidence="9" id="KW-1185">Reference proteome</keyword>
<keyword evidence="2" id="KW-0813">Transport</keyword>
<keyword evidence="3" id="KW-1003">Cell membrane</keyword>
<evidence type="ECO:0000313" key="8">
    <source>
        <dbReference type="EMBL" id="MBY0759899.1"/>
    </source>
</evidence>
<dbReference type="RefSeq" id="WP_221920383.1">
    <property type="nucleotide sequence ID" value="NZ_CP173660.1"/>
</dbReference>
<feature type="transmembrane region" description="Helical" evidence="7">
    <location>
        <begin position="415"/>
        <end position="436"/>
    </location>
</feature>
<feature type="transmembrane region" description="Helical" evidence="7">
    <location>
        <begin position="139"/>
        <end position="160"/>
    </location>
</feature>
<gene>
    <name evidence="8" type="ORF">FLB61_12610</name>
</gene>
<comment type="caution">
    <text evidence="8">The sequence shown here is derived from an EMBL/GenBank/DDBJ whole genome shotgun (WGS) entry which is preliminary data.</text>
</comment>
<dbReference type="PANTHER" id="PTHR43549">
    <property type="entry name" value="MULTIDRUG RESISTANCE PROTEIN YPNP-RELATED"/>
    <property type="match status" value="1"/>
</dbReference>
<organism evidence="8 9">
    <name type="scientific">Sellimonas caecigallum</name>
    <dbReference type="NCBI Taxonomy" id="2592333"/>
    <lineage>
        <taxon>Bacteria</taxon>
        <taxon>Bacillati</taxon>
        <taxon>Bacillota</taxon>
        <taxon>Clostridia</taxon>
        <taxon>Lachnospirales</taxon>
        <taxon>Lachnospiraceae</taxon>
        <taxon>Sellimonas</taxon>
    </lineage>
</organism>
<feature type="transmembrane region" description="Helical" evidence="7">
    <location>
        <begin position="316"/>
        <end position="344"/>
    </location>
</feature>
<evidence type="ECO:0000256" key="2">
    <source>
        <dbReference type="ARBA" id="ARBA00022448"/>
    </source>
</evidence>
<dbReference type="PANTHER" id="PTHR43549:SF3">
    <property type="entry name" value="MULTIDRUG RESISTANCE PROTEIN YPNP-RELATED"/>
    <property type="match status" value="1"/>
</dbReference>
<dbReference type="InterPro" id="IPR052031">
    <property type="entry name" value="Membrane_Transporter-Flippase"/>
</dbReference>
<keyword evidence="4 7" id="KW-0812">Transmembrane</keyword>
<comment type="subcellular location">
    <subcellularLocation>
        <location evidence="1">Cell membrane</location>
        <topology evidence="1">Multi-pass membrane protein</topology>
    </subcellularLocation>
</comment>
<dbReference type="CDD" id="cd13138">
    <property type="entry name" value="MATE_yoeA_like"/>
    <property type="match status" value="1"/>
</dbReference>
<dbReference type="PIRSF" id="PIRSF006603">
    <property type="entry name" value="DinF"/>
    <property type="match status" value="1"/>
</dbReference>
<dbReference type="Pfam" id="PF01554">
    <property type="entry name" value="MatE"/>
    <property type="match status" value="2"/>
</dbReference>
<sequence length="451" mass="49180">MSRTTVMTSGNIWKQILFFSIPLILGNLLQQLYNTADSIIVGNFVGSDALAAVGSSGSLINLLIAFCIGASAGAGVVIAQHYGAGDEKGVQTAVHTTIALAVIAGAVIMVLGIVASPILLKWMGTPAQVMDQSILYLRIYFGGLIFNVIYNMSAGILNAVGNSRRSLVYLAVASVSNIVLDMVFVVFFKMGVAGVAIATDISQVLSCIFILRFLVKVDDLYHLKMKEIRWNGKMGMRIIKIGLPTGIQNMVISFSNVLLQSSVNTFGAKAMAGFAAYIKVDGFNILPVMSFSMAATTFTGQNIGAGRIDRVKKGMWVTLAMGFVYTIVTGVLLLAFSDQIIGIFTSDADVVYYGTLAMWYFCPFYFILSIMHEMAGTIRGTGKTVPPMLIILFSLCVCRVLWVQFVVPYFETIRGVYLCYPISWGIGAVLMILYAWKGKWMPEELRKKQEE</sequence>
<feature type="transmembrane region" description="Helical" evidence="7">
    <location>
        <begin position="49"/>
        <end position="78"/>
    </location>
</feature>
<keyword evidence="6 7" id="KW-0472">Membrane</keyword>
<dbReference type="NCBIfam" id="TIGR00797">
    <property type="entry name" value="matE"/>
    <property type="match status" value="1"/>
</dbReference>
<feature type="transmembrane region" description="Helical" evidence="7">
    <location>
        <begin position="350"/>
        <end position="368"/>
    </location>
</feature>
<evidence type="ECO:0000256" key="5">
    <source>
        <dbReference type="ARBA" id="ARBA00022989"/>
    </source>
</evidence>
<feature type="transmembrane region" description="Helical" evidence="7">
    <location>
        <begin position="12"/>
        <end position="29"/>
    </location>
</feature>
<feature type="transmembrane region" description="Helical" evidence="7">
    <location>
        <begin position="389"/>
        <end position="409"/>
    </location>
</feature>
<dbReference type="InterPro" id="IPR048279">
    <property type="entry name" value="MdtK-like"/>
</dbReference>
<evidence type="ECO:0000256" key="6">
    <source>
        <dbReference type="ARBA" id="ARBA00023136"/>
    </source>
</evidence>
<evidence type="ECO:0000256" key="3">
    <source>
        <dbReference type="ARBA" id="ARBA00022475"/>
    </source>
</evidence>
<dbReference type="Proteomes" id="UP000779049">
    <property type="component" value="Unassembled WGS sequence"/>
</dbReference>
<evidence type="ECO:0000313" key="9">
    <source>
        <dbReference type="Proteomes" id="UP000779049"/>
    </source>
</evidence>
<feature type="transmembrane region" description="Helical" evidence="7">
    <location>
        <begin position="167"/>
        <end position="188"/>
    </location>
</feature>
<name>A0ABS7LAL1_9FIRM</name>
<protein>
    <submittedName>
        <fullName evidence="8">MATE family efflux transporter</fullName>
    </submittedName>
</protein>
<evidence type="ECO:0000256" key="7">
    <source>
        <dbReference type="SAM" id="Phobius"/>
    </source>
</evidence>
<evidence type="ECO:0000256" key="4">
    <source>
        <dbReference type="ARBA" id="ARBA00022692"/>
    </source>
</evidence>